<proteinExistence type="predicted"/>
<organism evidence="1 2">
    <name type="scientific">Dreissena polymorpha</name>
    <name type="common">Zebra mussel</name>
    <name type="synonym">Mytilus polymorpha</name>
    <dbReference type="NCBI Taxonomy" id="45954"/>
    <lineage>
        <taxon>Eukaryota</taxon>
        <taxon>Metazoa</taxon>
        <taxon>Spiralia</taxon>
        <taxon>Lophotrochozoa</taxon>
        <taxon>Mollusca</taxon>
        <taxon>Bivalvia</taxon>
        <taxon>Autobranchia</taxon>
        <taxon>Heteroconchia</taxon>
        <taxon>Euheterodonta</taxon>
        <taxon>Imparidentia</taxon>
        <taxon>Neoheterodontei</taxon>
        <taxon>Myida</taxon>
        <taxon>Dreissenoidea</taxon>
        <taxon>Dreissenidae</taxon>
        <taxon>Dreissena</taxon>
    </lineage>
</organism>
<comment type="caution">
    <text evidence="1">The sequence shown here is derived from an EMBL/GenBank/DDBJ whole genome shotgun (WGS) entry which is preliminary data.</text>
</comment>
<dbReference type="Proteomes" id="UP000828390">
    <property type="component" value="Unassembled WGS sequence"/>
</dbReference>
<gene>
    <name evidence="1" type="ORF">DPMN_113782</name>
</gene>
<sequence length="102" mass="11881">MKYEATRIFRTSVNENVNENYDADKDFIVSYVDAYIVEAVLDYFGMDDPLSSPTRHCPPSQPQTKDEKQSWAMMEFCEIVKTYVWAKDEKTSLCQESVVECM</sequence>
<keyword evidence="2" id="KW-1185">Reference proteome</keyword>
<protein>
    <submittedName>
        <fullName evidence="1">Uncharacterized protein</fullName>
    </submittedName>
</protein>
<name>A0A9D4KI12_DREPO</name>
<evidence type="ECO:0000313" key="1">
    <source>
        <dbReference type="EMBL" id="KAH3840335.1"/>
    </source>
</evidence>
<reference evidence="1" key="1">
    <citation type="journal article" date="2019" name="bioRxiv">
        <title>The Genome of the Zebra Mussel, Dreissena polymorpha: A Resource for Invasive Species Research.</title>
        <authorList>
            <person name="McCartney M.A."/>
            <person name="Auch B."/>
            <person name="Kono T."/>
            <person name="Mallez S."/>
            <person name="Zhang Y."/>
            <person name="Obille A."/>
            <person name="Becker A."/>
            <person name="Abrahante J.E."/>
            <person name="Garbe J."/>
            <person name="Badalamenti J.P."/>
            <person name="Herman A."/>
            <person name="Mangelson H."/>
            <person name="Liachko I."/>
            <person name="Sullivan S."/>
            <person name="Sone E.D."/>
            <person name="Koren S."/>
            <person name="Silverstein K.A.T."/>
            <person name="Beckman K.B."/>
            <person name="Gohl D.M."/>
        </authorList>
    </citation>
    <scope>NUCLEOTIDE SEQUENCE</scope>
    <source>
        <strain evidence="1">Duluth1</strain>
        <tissue evidence="1">Whole animal</tissue>
    </source>
</reference>
<accession>A0A9D4KI12</accession>
<reference evidence="1" key="2">
    <citation type="submission" date="2020-11" db="EMBL/GenBank/DDBJ databases">
        <authorList>
            <person name="McCartney M.A."/>
            <person name="Auch B."/>
            <person name="Kono T."/>
            <person name="Mallez S."/>
            <person name="Becker A."/>
            <person name="Gohl D.M."/>
            <person name="Silverstein K.A.T."/>
            <person name="Koren S."/>
            <person name="Bechman K.B."/>
            <person name="Herman A."/>
            <person name="Abrahante J.E."/>
            <person name="Garbe J."/>
        </authorList>
    </citation>
    <scope>NUCLEOTIDE SEQUENCE</scope>
    <source>
        <strain evidence="1">Duluth1</strain>
        <tissue evidence="1">Whole animal</tissue>
    </source>
</reference>
<dbReference type="EMBL" id="JAIWYP010000004">
    <property type="protein sequence ID" value="KAH3840335.1"/>
    <property type="molecule type" value="Genomic_DNA"/>
</dbReference>
<evidence type="ECO:0000313" key="2">
    <source>
        <dbReference type="Proteomes" id="UP000828390"/>
    </source>
</evidence>
<dbReference type="AlphaFoldDB" id="A0A9D4KI12"/>